<evidence type="ECO:0000313" key="2">
    <source>
        <dbReference type="EMBL" id="MEY9469733.1"/>
    </source>
</evidence>
<organism evidence="2 3">
    <name type="scientific">Bradyrhizobium yuanmingense</name>
    <dbReference type="NCBI Taxonomy" id="108015"/>
    <lineage>
        <taxon>Bacteria</taxon>
        <taxon>Pseudomonadati</taxon>
        <taxon>Pseudomonadota</taxon>
        <taxon>Alphaproteobacteria</taxon>
        <taxon>Hyphomicrobiales</taxon>
        <taxon>Nitrobacteraceae</taxon>
        <taxon>Bradyrhizobium</taxon>
    </lineage>
</organism>
<protein>
    <recommendedName>
        <fullName evidence="4">UrcA family protein</fullName>
    </recommendedName>
</protein>
<sequence>MTTEGPWKAAAASLLLLLPFAGHAQTASQNPSRLTLQRPAEQSGSIVVRDALGRPCLDVEAAARAHAANPKVFDHVVSIKNNCPRLVKVTVCYANSDRCMDTTLASYARSDVILGTMTGIRLFKYSMRQR</sequence>
<keyword evidence="3" id="KW-1185">Reference proteome</keyword>
<dbReference type="Proteomes" id="UP001565474">
    <property type="component" value="Unassembled WGS sequence"/>
</dbReference>
<accession>A0ABV4GFN9</accession>
<evidence type="ECO:0000313" key="3">
    <source>
        <dbReference type="Proteomes" id="UP001565474"/>
    </source>
</evidence>
<comment type="caution">
    <text evidence="2">The sequence shown here is derived from an EMBL/GenBank/DDBJ whole genome shotgun (WGS) entry which is preliminary data.</text>
</comment>
<gene>
    <name evidence="2" type="ORF">ABH992_002132</name>
</gene>
<feature type="chain" id="PRO_5047340804" description="UrcA family protein" evidence="1">
    <location>
        <begin position="25"/>
        <end position="130"/>
    </location>
</feature>
<evidence type="ECO:0000256" key="1">
    <source>
        <dbReference type="SAM" id="SignalP"/>
    </source>
</evidence>
<name>A0ABV4GFN9_9BRAD</name>
<proteinExistence type="predicted"/>
<feature type="signal peptide" evidence="1">
    <location>
        <begin position="1"/>
        <end position="24"/>
    </location>
</feature>
<evidence type="ECO:0008006" key="4">
    <source>
        <dbReference type="Google" id="ProtNLM"/>
    </source>
</evidence>
<dbReference type="EMBL" id="JBGBZN010000002">
    <property type="protein sequence ID" value="MEY9469733.1"/>
    <property type="molecule type" value="Genomic_DNA"/>
</dbReference>
<reference evidence="2 3" key="1">
    <citation type="submission" date="2024-07" db="EMBL/GenBank/DDBJ databases">
        <title>Genomic Encyclopedia of Type Strains, Phase V (KMG-V): Genome sequencing to study the core and pangenomes of soil and plant-associated prokaryotes.</title>
        <authorList>
            <person name="Whitman W."/>
        </authorList>
    </citation>
    <scope>NUCLEOTIDE SEQUENCE [LARGE SCALE GENOMIC DNA]</scope>
    <source>
        <strain evidence="2 3">USDA 222</strain>
    </source>
</reference>
<keyword evidence="1" id="KW-0732">Signal</keyword>